<comment type="caution">
    <text evidence="2">The sequence shown here is derived from an EMBL/GenBank/DDBJ whole genome shotgun (WGS) entry which is preliminary data.</text>
</comment>
<dbReference type="GO" id="GO:0005737">
    <property type="term" value="C:cytoplasm"/>
    <property type="evidence" value="ECO:0007669"/>
    <property type="project" value="TreeGrafter"/>
</dbReference>
<reference evidence="2" key="1">
    <citation type="journal article" date="2020" name="Stud. Mycol.">
        <title>101 Dothideomycetes genomes: a test case for predicting lifestyles and emergence of pathogens.</title>
        <authorList>
            <person name="Haridas S."/>
            <person name="Albert R."/>
            <person name="Binder M."/>
            <person name="Bloem J."/>
            <person name="Labutti K."/>
            <person name="Salamov A."/>
            <person name="Andreopoulos B."/>
            <person name="Baker S."/>
            <person name="Barry K."/>
            <person name="Bills G."/>
            <person name="Bluhm B."/>
            <person name="Cannon C."/>
            <person name="Castanera R."/>
            <person name="Culley D."/>
            <person name="Daum C."/>
            <person name="Ezra D."/>
            <person name="Gonzalez J."/>
            <person name="Henrissat B."/>
            <person name="Kuo A."/>
            <person name="Liang C."/>
            <person name="Lipzen A."/>
            <person name="Lutzoni F."/>
            <person name="Magnuson J."/>
            <person name="Mondo S."/>
            <person name="Nolan M."/>
            <person name="Ohm R."/>
            <person name="Pangilinan J."/>
            <person name="Park H.-J."/>
            <person name="Ramirez L."/>
            <person name="Alfaro M."/>
            <person name="Sun H."/>
            <person name="Tritt A."/>
            <person name="Yoshinaga Y."/>
            <person name="Zwiers L.-H."/>
            <person name="Turgeon B."/>
            <person name="Goodwin S."/>
            <person name="Spatafora J."/>
            <person name="Crous P."/>
            <person name="Grigoriev I."/>
        </authorList>
    </citation>
    <scope>NUCLEOTIDE SEQUENCE</scope>
    <source>
        <strain evidence="2">CBS 260.36</strain>
    </source>
</reference>
<gene>
    <name evidence="2" type="ORF">K461DRAFT_224360</name>
</gene>
<accession>A0A9P4MKU7</accession>
<dbReference type="EMBL" id="ML996085">
    <property type="protein sequence ID" value="KAF2153509.1"/>
    <property type="molecule type" value="Genomic_DNA"/>
</dbReference>
<dbReference type="Proteomes" id="UP000799439">
    <property type="component" value="Unassembled WGS sequence"/>
</dbReference>
<dbReference type="PROSITE" id="PS51278">
    <property type="entry name" value="GATASE_TYPE_2"/>
    <property type="match status" value="1"/>
</dbReference>
<evidence type="ECO:0000313" key="2">
    <source>
        <dbReference type="EMBL" id="KAF2153509.1"/>
    </source>
</evidence>
<dbReference type="Gene3D" id="3.60.20.10">
    <property type="entry name" value="Glutamine Phosphoribosylpyrophosphate, subunit 1, domain 1"/>
    <property type="match status" value="1"/>
</dbReference>
<organism evidence="2 3">
    <name type="scientific">Myriangium duriaei CBS 260.36</name>
    <dbReference type="NCBI Taxonomy" id="1168546"/>
    <lineage>
        <taxon>Eukaryota</taxon>
        <taxon>Fungi</taxon>
        <taxon>Dikarya</taxon>
        <taxon>Ascomycota</taxon>
        <taxon>Pezizomycotina</taxon>
        <taxon>Dothideomycetes</taxon>
        <taxon>Dothideomycetidae</taxon>
        <taxon>Myriangiales</taxon>
        <taxon>Myriangiaceae</taxon>
        <taxon>Myriangium</taxon>
    </lineage>
</organism>
<protein>
    <submittedName>
        <fullName evidence="2">N-terminal nucleophile aminohydrolase</fullName>
    </submittedName>
</protein>
<dbReference type="InterPro" id="IPR017932">
    <property type="entry name" value="GATase_2_dom"/>
</dbReference>
<dbReference type="OrthoDB" id="444432at2759"/>
<name>A0A9P4MKU7_9PEZI</name>
<dbReference type="InterPro" id="IPR052373">
    <property type="entry name" value="Gamma-glu_amide_hydrolase"/>
</dbReference>
<dbReference type="AlphaFoldDB" id="A0A9P4MKU7"/>
<dbReference type="CDD" id="cd01908">
    <property type="entry name" value="YafJ"/>
    <property type="match status" value="1"/>
</dbReference>
<sequence length="346" mass="37864">MCRWFAYISPKEPCLLSDALITPPHGITKQVSSHYLPYLTEHHLAQDLRALDLKLRNLALNADGGGIAVYTPSSSAFTSPSASTPILYPAVYKSVQPLNNDLNFRSLAENTETTCLLAHVRAGSGAPVSTLNCHPFVFGRWSIMHNGAVGHVDGIRRELLHGLGGDVYAAVKGGTDSEVISALVIEDLTGGNGRGKEEWHSPRSVKEVLEAIQGAFKTIITAQRKFVVDGEQVQPSSLNVCVTDGTVLVATRFRNSDEEQPPSLYWSTKAGVTLNRKYPGHPDQEEHERFKGVQRDVKGEDEHGRHVIVASEPSTFIEEDWKLLSKNSALLVGTKGELNFQELGPY</sequence>
<feature type="domain" description="Glutamine amidotransferase type-2" evidence="1">
    <location>
        <begin position="2"/>
        <end position="346"/>
    </location>
</feature>
<dbReference type="SUPFAM" id="SSF56235">
    <property type="entry name" value="N-terminal nucleophile aminohydrolases (Ntn hydrolases)"/>
    <property type="match status" value="1"/>
</dbReference>
<evidence type="ECO:0000313" key="3">
    <source>
        <dbReference type="Proteomes" id="UP000799439"/>
    </source>
</evidence>
<evidence type="ECO:0000259" key="1">
    <source>
        <dbReference type="PROSITE" id="PS51278"/>
    </source>
</evidence>
<dbReference type="PANTHER" id="PTHR43187:SF1">
    <property type="entry name" value="GLUTAMINE AMIDOTRANSFERASE DUG3-RELATED"/>
    <property type="match status" value="1"/>
</dbReference>
<keyword evidence="3" id="KW-1185">Reference proteome</keyword>
<dbReference type="GO" id="GO:0061672">
    <property type="term" value="C:glutathione hydrolase complex"/>
    <property type="evidence" value="ECO:0007669"/>
    <property type="project" value="TreeGrafter"/>
</dbReference>
<dbReference type="Pfam" id="PF13522">
    <property type="entry name" value="GATase_6"/>
    <property type="match status" value="1"/>
</dbReference>
<proteinExistence type="predicted"/>
<dbReference type="GO" id="GO:0006751">
    <property type="term" value="P:glutathione catabolic process"/>
    <property type="evidence" value="ECO:0007669"/>
    <property type="project" value="TreeGrafter"/>
</dbReference>
<dbReference type="PANTHER" id="PTHR43187">
    <property type="entry name" value="GLUTAMINE AMIDOTRANSFERASE DUG3-RELATED"/>
    <property type="match status" value="1"/>
</dbReference>
<dbReference type="InterPro" id="IPR029055">
    <property type="entry name" value="Ntn_hydrolases_N"/>
</dbReference>
<dbReference type="GO" id="GO:0008242">
    <property type="term" value="F:omega peptidase activity"/>
    <property type="evidence" value="ECO:0007669"/>
    <property type="project" value="TreeGrafter"/>
</dbReference>